<sequence length="551" mass="60112">MGCAAHPSLAPGEYRISGELRGVGGAAPRDALVILTRLEDRASRPLVKAPVASDGHFSLVAPGPGDYSLWLTAPGHPGQQLYLQMVADKPALSLQATLATYDYLEDIDVPSIVGSWNGFNPYMAEFMLAQPDGTWVFERAVEGDSVTYQLLGLTRDGRAVPGPQAEGYELADSGGYRSRVSVREGRVRIVLDPRALSRATSPFLVTFAPPYASLDRINALHARASSLSKLAWHEVLNGRLKRGQKFDYGTLPQELLDFARGSHPFPVMRQMAALDVLGLPVYAFTTHHPGERGEALAAELLQLLPANNPRWAMAPSGLGTLASLVNPSTVERFWMDAAERNPEESVQAFALSTLLEKASKEKDTQRVASLVDRLKPYAEKHMVARATIESVSPSKPRDEQAPHVVKGQLAPAFSAELLEGQGVVSRESLLGRFYLIDFWATWCKPCLGELGSLHAAAEKFNGRGGFTVLSVSLDQDEEQVRRFRAGKWKMPWMHVFAGFDFQAPLPAAFQLESLPFAVLVDARGNVVATQAQLRGEELEKTLDALLPARAP</sequence>
<reference evidence="3" key="1">
    <citation type="submission" date="2016-11" db="EMBL/GenBank/DDBJ databases">
        <authorList>
            <person name="Shukria A."/>
            <person name="Stevens D.C."/>
        </authorList>
    </citation>
    <scope>NUCLEOTIDE SEQUENCE [LARGE SCALE GENOMIC DNA]</scope>
    <source>
        <strain evidence="3">Cbfe23</strain>
    </source>
</reference>
<evidence type="ECO:0000313" key="3">
    <source>
        <dbReference type="Proteomes" id="UP000182229"/>
    </source>
</evidence>
<dbReference type="InterPro" id="IPR036249">
    <property type="entry name" value="Thioredoxin-like_sf"/>
</dbReference>
<proteinExistence type="predicted"/>
<dbReference type="EMBL" id="MPIN01000014">
    <property type="protein sequence ID" value="OJH35488.1"/>
    <property type="molecule type" value="Genomic_DNA"/>
</dbReference>
<evidence type="ECO:0000313" key="2">
    <source>
        <dbReference type="EMBL" id="OJH35488.1"/>
    </source>
</evidence>
<keyword evidence="3" id="KW-1185">Reference proteome</keyword>
<comment type="caution">
    <text evidence="2">The sequence shown here is derived from an EMBL/GenBank/DDBJ whole genome shotgun (WGS) entry which is preliminary data.</text>
</comment>
<dbReference type="SUPFAM" id="SSF52833">
    <property type="entry name" value="Thioredoxin-like"/>
    <property type="match status" value="1"/>
</dbReference>
<dbReference type="STRING" id="83449.BON30_38835"/>
<dbReference type="InterPro" id="IPR013766">
    <property type="entry name" value="Thioredoxin_domain"/>
</dbReference>
<reference evidence="2 3" key="2">
    <citation type="submission" date="2016-12" db="EMBL/GenBank/DDBJ databases">
        <title>Draft Genome Sequence of Cystobacter ferrugineus Strain Cbfe23.</title>
        <authorList>
            <person name="Akbar S."/>
            <person name="Dowd S.E."/>
            <person name="Stevens D.C."/>
        </authorList>
    </citation>
    <scope>NUCLEOTIDE SEQUENCE [LARGE SCALE GENOMIC DNA]</scope>
    <source>
        <strain evidence="2 3">Cbfe23</strain>
    </source>
</reference>
<feature type="domain" description="Thioredoxin" evidence="1">
    <location>
        <begin position="404"/>
        <end position="547"/>
    </location>
</feature>
<dbReference type="Pfam" id="PF13905">
    <property type="entry name" value="Thioredoxin_8"/>
    <property type="match status" value="1"/>
</dbReference>
<dbReference type="AlphaFoldDB" id="A0A1L9AZN7"/>
<organism evidence="2 3">
    <name type="scientific">Cystobacter ferrugineus</name>
    <dbReference type="NCBI Taxonomy" id="83449"/>
    <lineage>
        <taxon>Bacteria</taxon>
        <taxon>Pseudomonadati</taxon>
        <taxon>Myxococcota</taxon>
        <taxon>Myxococcia</taxon>
        <taxon>Myxococcales</taxon>
        <taxon>Cystobacterineae</taxon>
        <taxon>Archangiaceae</taxon>
        <taxon>Cystobacter</taxon>
    </lineage>
</organism>
<evidence type="ECO:0000259" key="1">
    <source>
        <dbReference type="PROSITE" id="PS51352"/>
    </source>
</evidence>
<dbReference type="Proteomes" id="UP000182229">
    <property type="component" value="Unassembled WGS sequence"/>
</dbReference>
<dbReference type="CDD" id="cd02966">
    <property type="entry name" value="TlpA_like_family"/>
    <property type="match status" value="1"/>
</dbReference>
<dbReference type="PANTHER" id="PTHR42852">
    <property type="entry name" value="THIOL:DISULFIDE INTERCHANGE PROTEIN DSBE"/>
    <property type="match status" value="1"/>
</dbReference>
<name>A0A1L9AZN7_9BACT</name>
<dbReference type="PROSITE" id="PS51352">
    <property type="entry name" value="THIOREDOXIN_2"/>
    <property type="match status" value="1"/>
</dbReference>
<gene>
    <name evidence="2" type="ORF">BON30_38835</name>
</gene>
<dbReference type="Gene3D" id="3.40.30.10">
    <property type="entry name" value="Glutaredoxin"/>
    <property type="match status" value="1"/>
</dbReference>
<accession>A0A1L9AZN7</accession>
<dbReference type="InterPro" id="IPR012336">
    <property type="entry name" value="Thioredoxin-like_fold"/>
</dbReference>
<protein>
    <recommendedName>
        <fullName evidence="1">Thioredoxin domain-containing protein</fullName>
    </recommendedName>
</protein>
<dbReference type="InterPro" id="IPR050553">
    <property type="entry name" value="Thioredoxin_ResA/DsbE_sf"/>
</dbReference>
<dbReference type="PANTHER" id="PTHR42852:SF17">
    <property type="entry name" value="THIOREDOXIN-LIKE PROTEIN HI_1115"/>
    <property type="match status" value="1"/>
</dbReference>